<evidence type="ECO:0000313" key="2">
    <source>
        <dbReference type="Proteomes" id="UP000077926"/>
    </source>
</evidence>
<gene>
    <name evidence="1" type="ORF">ABE28_020480</name>
</gene>
<proteinExistence type="predicted"/>
<reference evidence="1 2" key="1">
    <citation type="submission" date="2016-08" db="EMBL/GenBank/DDBJ databases">
        <title>Complete genome sequence of Bacillus muralis G25-68, a strain with toxicity to nematodes.</title>
        <authorList>
            <person name="Zheng Z."/>
        </authorList>
    </citation>
    <scope>NUCLEOTIDE SEQUENCE [LARGE SCALE GENOMIC DNA]</scope>
    <source>
        <strain evidence="1 2">G25-68</strain>
    </source>
</reference>
<protein>
    <recommendedName>
        <fullName evidence="3">Amidohydrolase-related domain-containing protein</fullName>
    </recommendedName>
</protein>
<dbReference type="EMBL" id="CP017080">
    <property type="protein sequence ID" value="AOH56752.1"/>
    <property type="molecule type" value="Genomic_DNA"/>
</dbReference>
<organism evidence="1 2">
    <name type="scientific">Peribacillus muralis</name>
    <dbReference type="NCBI Taxonomy" id="264697"/>
    <lineage>
        <taxon>Bacteria</taxon>
        <taxon>Bacillati</taxon>
        <taxon>Bacillota</taxon>
        <taxon>Bacilli</taxon>
        <taxon>Bacillales</taxon>
        <taxon>Bacillaceae</taxon>
        <taxon>Peribacillus</taxon>
    </lineage>
</organism>
<name>A0A1B3XU62_9BACI</name>
<dbReference type="AlphaFoldDB" id="A0A1B3XU62"/>
<dbReference type="STRING" id="264697.ABE28_020480"/>
<dbReference type="KEGG" id="bmur:ABE28_020480"/>
<evidence type="ECO:0008006" key="3">
    <source>
        <dbReference type="Google" id="ProtNLM"/>
    </source>
</evidence>
<dbReference type="RefSeq" id="WP_064462685.1">
    <property type="nucleotide sequence ID" value="NZ_CP017080.1"/>
</dbReference>
<dbReference type="Proteomes" id="UP000077926">
    <property type="component" value="Chromosome"/>
</dbReference>
<accession>A0A1B3XU62</accession>
<evidence type="ECO:0000313" key="1">
    <source>
        <dbReference type="EMBL" id="AOH56752.1"/>
    </source>
</evidence>
<keyword evidence="2" id="KW-1185">Reference proteome</keyword>
<sequence>MYMKSQFSENEVREIIKKIVHIEDSGVALDQGELIGEFPIDSVIFSNMMSDRTMNASKMIYSRYGIKTTLAMPYTGKDSILLNDYVSLITELNIDQVVLKFGSWGINHSFMDPGGFQHQNQKSIEDLQSWISDFKKKYDIPIYLHPIRQLSLHPPSFYEKVITELSDLQVPLSIDLGLVLSDCKNWGPAYKKEMIALLLSNPSISMFWLSAVRKAGDAFIPCACESVDDQIWEMLDLLLGDDASLILMTDRLSSEVQITSDVRKLMNVKGAVPKT</sequence>